<comment type="subunit">
    <text evidence="3 8">Homodimer and heterodimers.</text>
</comment>
<protein>
    <recommendedName>
        <fullName evidence="8">CASP-like protein</fullName>
    </recommendedName>
</protein>
<sequence length="181" mass="19959">MVTKSVANSILALRIVALATSAASMALLVTNSYKFQNGAEVKYQDFNSYSLVVAMAVVACAYSILQLPFAIYYAVRLERLINNGFLPKFDFYADQVISLCLGVAIGGGFALSVELKKFIDQQLIYHHSFNSTYSKLLIRGFISSAFLLVTFLSMAILSFISSKNIRPRQQPNPPPPIFSPV</sequence>
<evidence type="ECO:0000256" key="6">
    <source>
        <dbReference type="ARBA" id="ARBA00022989"/>
    </source>
</evidence>
<comment type="similarity">
    <text evidence="2 8">Belongs to the Casparian strip membrane proteins (CASP) family.</text>
</comment>
<dbReference type="PANTHER" id="PTHR33573">
    <property type="entry name" value="CASP-LIKE PROTEIN 4A4"/>
    <property type="match status" value="1"/>
</dbReference>
<keyword evidence="6 8" id="KW-1133">Transmembrane helix</keyword>
<dbReference type="Proteomes" id="UP001374535">
    <property type="component" value="Chromosome 4"/>
</dbReference>
<evidence type="ECO:0000313" key="11">
    <source>
        <dbReference type="Proteomes" id="UP001374535"/>
    </source>
</evidence>
<dbReference type="PANTHER" id="PTHR33573:SF17">
    <property type="entry name" value="CASP-LIKE PROTEIN 4D1"/>
    <property type="match status" value="1"/>
</dbReference>
<evidence type="ECO:0000256" key="7">
    <source>
        <dbReference type="ARBA" id="ARBA00023136"/>
    </source>
</evidence>
<keyword evidence="5 8" id="KW-0812">Transmembrane</keyword>
<feature type="transmembrane region" description="Helical" evidence="8">
    <location>
        <begin position="136"/>
        <end position="160"/>
    </location>
</feature>
<keyword evidence="11" id="KW-1185">Reference proteome</keyword>
<feature type="transmembrane region" description="Helical" evidence="8">
    <location>
        <begin position="51"/>
        <end position="75"/>
    </location>
</feature>
<name>A0AAQ3NU25_VIGMU</name>
<evidence type="ECO:0000313" key="10">
    <source>
        <dbReference type="EMBL" id="WVZ15036.1"/>
    </source>
</evidence>
<evidence type="ECO:0000259" key="9">
    <source>
        <dbReference type="Pfam" id="PF04535"/>
    </source>
</evidence>
<evidence type="ECO:0000256" key="1">
    <source>
        <dbReference type="ARBA" id="ARBA00004651"/>
    </source>
</evidence>
<dbReference type="InterPro" id="IPR006702">
    <property type="entry name" value="CASP_dom"/>
</dbReference>
<evidence type="ECO:0000256" key="8">
    <source>
        <dbReference type="RuleBase" id="RU361233"/>
    </source>
</evidence>
<dbReference type="EMBL" id="CP144697">
    <property type="protein sequence ID" value="WVZ15036.1"/>
    <property type="molecule type" value="Genomic_DNA"/>
</dbReference>
<proteinExistence type="inferred from homology"/>
<organism evidence="10 11">
    <name type="scientific">Vigna mungo</name>
    <name type="common">Black gram</name>
    <name type="synonym">Phaseolus mungo</name>
    <dbReference type="NCBI Taxonomy" id="3915"/>
    <lineage>
        <taxon>Eukaryota</taxon>
        <taxon>Viridiplantae</taxon>
        <taxon>Streptophyta</taxon>
        <taxon>Embryophyta</taxon>
        <taxon>Tracheophyta</taxon>
        <taxon>Spermatophyta</taxon>
        <taxon>Magnoliopsida</taxon>
        <taxon>eudicotyledons</taxon>
        <taxon>Gunneridae</taxon>
        <taxon>Pentapetalae</taxon>
        <taxon>rosids</taxon>
        <taxon>fabids</taxon>
        <taxon>Fabales</taxon>
        <taxon>Fabaceae</taxon>
        <taxon>Papilionoideae</taxon>
        <taxon>50 kb inversion clade</taxon>
        <taxon>NPAAA clade</taxon>
        <taxon>indigoferoid/millettioid clade</taxon>
        <taxon>Phaseoleae</taxon>
        <taxon>Vigna</taxon>
    </lineage>
</organism>
<evidence type="ECO:0000256" key="4">
    <source>
        <dbReference type="ARBA" id="ARBA00022475"/>
    </source>
</evidence>
<dbReference type="GO" id="GO:0005886">
    <property type="term" value="C:plasma membrane"/>
    <property type="evidence" value="ECO:0007669"/>
    <property type="project" value="UniProtKB-SubCell"/>
</dbReference>
<keyword evidence="4 8" id="KW-1003">Cell membrane</keyword>
<feature type="transmembrane region" description="Helical" evidence="8">
    <location>
        <begin position="6"/>
        <end position="30"/>
    </location>
</feature>
<evidence type="ECO:0000256" key="2">
    <source>
        <dbReference type="ARBA" id="ARBA00007651"/>
    </source>
</evidence>
<dbReference type="AlphaFoldDB" id="A0AAQ3NU25"/>
<evidence type="ECO:0000256" key="3">
    <source>
        <dbReference type="ARBA" id="ARBA00011489"/>
    </source>
</evidence>
<keyword evidence="7 8" id="KW-0472">Membrane</keyword>
<gene>
    <name evidence="10" type="ORF">V8G54_012602</name>
</gene>
<reference evidence="10 11" key="1">
    <citation type="journal article" date="2023" name="Life. Sci Alliance">
        <title>Evolutionary insights into 3D genome organization and epigenetic landscape of Vigna mungo.</title>
        <authorList>
            <person name="Junaid A."/>
            <person name="Singh B."/>
            <person name="Bhatia S."/>
        </authorList>
    </citation>
    <scope>NUCLEOTIDE SEQUENCE [LARGE SCALE GENOMIC DNA]</scope>
    <source>
        <strain evidence="10">Urdbean</strain>
    </source>
</reference>
<feature type="transmembrane region" description="Helical" evidence="8">
    <location>
        <begin position="95"/>
        <end position="115"/>
    </location>
</feature>
<evidence type="ECO:0000256" key="5">
    <source>
        <dbReference type="ARBA" id="ARBA00022692"/>
    </source>
</evidence>
<dbReference type="Pfam" id="PF04535">
    <property type="entry name" value="CASP_dom"/>
    <property type="match status" value="1"/>
</dbReference>
<comment type="subcellular location">
    <subcellularLocation>
        <location evidence="1 8">Cell membrane</location>
        <topology evidence="1 8">Multi-pass membrane protein</topology>
    </subcellularLocation>
</comment>
<feature type="domain" description="Casparian strip membrane protein" evidence="9">
    <location>
        <begin position="6"/>
        <end position="109"/>
    </location>
</feature>
<accession>A0AAQ3NU25</accession>